<accession>A0A1M5K6B3</accession>
<dbReference type="Gene3D" id="1.10.287.1060">
    <property type="entry name" value="ESAT-6-like"/>
    <property type="match status" value="1"/>
</dbReference>
<dbReference type="STRING" id="2017.SAMN05444320_109152"/>
<gene>
    <name evidence="1" type="ORF">SAMN05444320_109152</name>
</gene>
<protein>
    <recommendedName>
        <fullName evidence="3">WXG100 family type VII secretion target</fullName>
    </recommendedName>
</protein>
<dbReference type="EMBL" id="FQVN01000009">
    <property type="protein sequence ID" value="SHG48110.1"/>
    <property type="molecule type" value="Genomic_DNA"/>
</dbReference>
<dbReference type="RefSeq" id="WP_073487797.1">
    <property type="nucleotide sequence ID" value="NZ_FQVN01000009.1"/>
</dbReference>
<organism evidence="1 2">
    <name type="scientific">Streptoalloteichus hindustanus</name>
    <dbReference type="NCBI Taxonomy" id="2017"/>
    <lineage>
        <taxon>Bacteria</taxon>
        <taxon>Bacillati</taxon>
        <taxon>Actinomycetota</taxon>
        <taxon>Actinomycetes</taxon>
        <taxon>Pseudonocardiales</taxon>
        <taxon>Pseudonocardiaceae</taxon>
        <taxon>Streptoalloteichus</taxon>
    </lineage>
</organism>
<dbReference type="InterPro" id="IPR036689">
    <property type="entry name" value="ESAT-6-like_sf"/>
</dbReference>
<dbReference type="SUPFAM" id="SSF140453">
    <property type="entry name" value="EsxAB dimer-like"/>
    <property type="match status" value="1"/>
</dbReference>
<keyword evidence="2" id="KW-1185">Reference proteome</keyword>
<name>A0A1M5K6B3_STRHI</name>
<dbReference type="AlphaFoldDB" id="A0A1M5K6B3"/>
<evidence type="ECO:0008006" key="3">
    <source>
        <dbReference type="Google" id="ProtNLM"/>
    </source>
</evidence>
<evidence type="ECO:0000313" key="2">
    <source>
        <dbReference type="Proteomes" id="UP000184501"/>
    </source>
</evidence>
<proteinExistence type="predicted"/>
<sequence>MSADGFRADHELLADRARQFEGLAGRAGAIAEELAATLAATGACWGGDEIGRSFAAGHEGPAGDTVGRLTALAGQLGAVGERFAATARDYRAAEDAALDAARAVGHGR</sequence>
<evidence type="ECO:0000313" key="1">
    <source>
        <dbReference type="EMBL" id="SHG48110.1"/>
    </source>
</evidence>
<dbReference type="Proteomes" id="UP000184501">
    <property type="component" value="Unassembled WGS sequence"/>
</dbReference>
<reference evidence="1 2" key="1">
    <citation type="submission" date="2016-11" db="EMBL/GenBank/DDBJ databases">
        <authorList>
            <person name="Jaros S."/>
            <person name="Januszkiewicz K."/>
            <person name="Wedrychowicz H."/>
        </authorList>
    </citation>
    <scope>NUCLEOTIDE SEQUENCE [LARGE SCALE GENOMIC DNA]</scope>
    <source>
        <strain evidence="1 2">DSM 44523</strain>
    </source>
</reference>